<keyword evidence="10 12" id="KW-0472">Membrane</keyword>
<evidence type="ECO:0000256" key="6">
    <source>
        <dbReference type="ARBA" id="ARBA00022882"/>
    </source>
</evidence>
<evidence type="ECO:0000256" key="5">
    <source>
        <dbReference type="ARBA" id="ARBA00022826"/>
    </source>
</evidence>
<keyword evidence="15" id="KW-1185">Reference proteome</keyword>
<dbReference type="Gene3D" id="1.20.120.350">
    <property type="entry name" value="Voltage-gated potassium channels. Chain C"/>
    <property type="match status" value="1"/>
</dbReference>
<organism evidence="14 15">
    <name type="scientific">Prymnesium parvum</name>
    <name type="common">Toxic golden alga</name>
    <dbReference type="NCBI Taxonomy" id="97485"/>
    <lineage>
        <taxon>Eukaryota</taxon>
        <taxon>Haptista</taxon>
        <taxon>Haptophyta</taxon>
        <taxon>Prymnesiophyceae</taxon>
        <taxon>Prymnesiales</taxon>
        <taxon>Prymnesiaceae</taxon>
        <taxon>Prymnesium</taxon>
    </lineage>
</organism>
<dbReference type="InterPro" id="IPR027359">
    <property type="entry name" value="Volt_channel_dom_sf"/>
</dbReference>
<dbReference type="SUPFAM" id="SSF81324">
    <property type="entry name" value="Voltage-gated potassium channels"/>
    <property type="match status" value="1"/>
</dbReference>
<keyword evidence="4 12" id="KW-0812">Transmembrane</keyword>
<proteinExistence type="predicted"/>
<keyword evidence="3" id="KW-0633">Potassium transport</keyword>
<dbReference type="AlphaFoldDB" id="A0AB34J575"/>
<dbReference type="InterPro" id="IPR028325">
    <property type="entry name" value="VG_K_chnl"/>
</dbReference>
<dbReference type="Proteomes" id="UP001515480">
    <property type="component" value="Unassembled WGS sequence"/>
</dbReference>
<dbReference type="EMBL" id="JBGBPQ010000012">
    <property type="protein sequence ID" value="KAL1514564.1"/>
    <property type="molecule type" value="Genomic_DNA"/>
</dbReference>
<evidence type="ECO:0000256" key="11">
    <source>
        <dbReference type="ARBA" id="ARBA00023303"/>
    </source>
</evidence>
<comment type="caution">
    <text evidence="14">The sequence shown here is derived from an EMBL/GenBank/DDBJ whole genome shotgun (WGS) entry which is preliminary data.</text>
</comment>
<dbReference type="GO" id="GO:0001508">
    <property type="term" value="P:action potential"/>
    <property type="evidence" value="ECO:0007669"/>
    <property type="project" value="TreeGrafter"/>
</dbReference>
<dbReference type="Gene3D" id="1.10.287.70">
    <property type="match status" value="1"/>
</dbReference>
<evidence type="ECO:0000256" key="2">
    <source>
        <dbReference type="ARBA" id="ARBA00022448"/>
    </source>
</evidence>
<feature type="transmembrane region" description="Helical" evidence="12">
    <location>
        <begin position="163"/>
        <end position="184"/>
    </location>
</feature>
<evidence type="ECO:0000313" key="15">
    <source>
        <dbReference type="Proteomes" id="UP001515480"/>
    </source>
</evidence>
<dbReference type="GO" id="GO:0005249">
    <property type="term" value="F:voltage-gated potassium channel activity"/>
    <property type="evidence" value="ECO:0007669"/>
    <property type="project" value="InterPro"/>
</dbReference>
<evidence type="ECO:0000256" key="8">
    <source>
        <dbReference type="ARBA" id="ARBA00022989"/>
    </source>
</evidence>
<feature type="transmembrane region" description="Helical" evidence="12">
    <location>
        <begin position="222"/>
        <end position="244"/>
    </location>
</feature>
<name>A0AB34J575_PRYPA</name>
<feature type="transmembrane region" description="Helical" evidence="12">
    <location>
        <begin position="34"/>
        <end position="55"/>
    </location>
</feature>
<keyword evidence="11" id="KW-0407">Ion channel</keyword>
<evidence type="ECO:0000256" key="7">
    <source>
        <dbReference type="ARBA" id="ARBA00022958"/>
    </source>
</evidence>
<evidence type="ECO:0000256" key="4">
    <source>
        <dbReference type="ARBA" id="ARBA00022692"/>
    </source>
</evidence>
<keyword evidence="8 12" id="KW-1133">Transmembrane helix</keyword>
<evidence type="ECO:0000313" key="14">
    <source>
        <dbReference type="EMBL" id="KAL1514564.1"/>
    </source>
</evidence>
<evidence type="ECO:0000256" key="10">
    <source>
        <dbReference type="ARBA" id="ARBA00023136"/>
    </source>
</evidence>
<comment type="subcellular location">
    <subcellularLocation>
        <location evidence="1">Membrane</location>
        <topology evidence="1">Multi-pass membrane protein</topology>
    </subcellularLocation>
</comment>
<evidence type="ECO:0000256" key="3">
    <source>
        <dbReference type="ARBA" id="ARBA00022538"/>
    </source>
</evidence>
<dbReference type="InterPro" id="IPR005821">
    <property type="entry name" value="Ion_trans_dom"/>
</dbReference>
<protein>
    <recommendedName>
        <fullName evidence="13">Ion transport domain-containing protein</fullName>
    </recommendedName>
</protein>
<feature type="domain" description="Ion transport" evidence="13">
    <location>
        <begin position="37"/>
        <end position="250"/>
    </location>
</feature>
<keyword evidence="5" id="KW-0631">Potassium channel</keyword>
<dbReference type="PRINTS" id="PR00169">
    <property type="entry name" value="KCHANNEL"/>
</dbReference>
<keyword evidence="6" id="KW-0851">Voltage-gated channel</keyword>
<evidence type="ECO:0000256" key="1">
    <source>
        <dbReference type="ARBA" id="ARBA00004141"/>
    </source>
</evidence>
<evidence type="ECO:0000259" key="13">
    <source>
        <dbReference type="Pfam" id="PF00520"/>
    </source>
</evidence>
<dbReference type="PANTHER" id="PTHR11537">
    <property type="entry name" value="VOLTAGE-GATED POTASSIUM CHANNEL"/>
    <property type="match status" value="1"/>
</dbReference>
<keyword evidence="2" id="KW-0813">Transport</keyword>
<keyword evidence="9" id="KW-0406">Ion transport</keyword>
<evidence type="ECO:0000256" key="12">
    <source>
        <dbReference type="SAM" id="Phobius"/>
    </source>
</evidence>
<sequence>MAKASYHPVASTPQRKETLRHKLYVVIFETSTPAGAAFDILLLLAILVSVLAVVLESVPQLRHRYGDAFRASEYTFTSAFTLEYLLRLAVSPSPVAYATSFFGIVDAASILPTFVDLLVPGVTSMRVVRVLRLLRVFRVLHMSGFMSDADELMMAFWLARRKILLFLSLMLVLVTILGTLVYLVEDSRAGFTSIPTSIYWTIVTVSTVGYGDIAPQSVPGQLIASIMMVLGYAIIAVPVGLLGAEVSSRESVQREQQNRDQHVALTAGSDAAGCEFCRHCGNPLR</sequence>
<gene>
    <name evidence="14" type="ORF">AB1Y20_003658</name>
</gene>
<reference evidence="14 15" key="1">
    <citation type="journal article" date="2024" name="Science">
        <title>Giant polyketide synthase enzymes in the biosynthesis of giant marine polyether toxins.</title>
        <authorList>
            <person name="Fallon T.R."/>
            <person name="Shende V.V."/>
            <person name="Wierzbicki I.H."/>
            <person name="Pendleton A.L."/>
            <person name="Watervoot N.F."/>
            <person name="Auber R.P."/>
            <person name="Gonzalez D.J."/>
            <person name="Wisecaver J.H."/>
            <person name="Moore B.S."/>
        </authorList>
    </citation>
    <scope>NUCLEOTIDE SEQUENCE [LARGE SCALE GENOMIC DNA]</scope>
    <source>
        <strain evidence="14 15">12B1</strain>
    </source>
</reference>
<evidence type="ECO:0000256" key="9">
    <source>
        <dbReference type="ARBA" id="ARBA00023065"/>
    </source>
</evidence>
<dbReference type="GO" id="GO:0008076">
    <property type="term" value="C:voltage-gated potassium channel complex"/>
    <property type="evidence" value="ECO:0007669"/>
    <property type="project" value="InterPro"/>
</dbReference>
<dbReference type="Pfam" id="PF00520">
    <property type="entry name" value="Ion_trans"/>
    <property type="match status" value="1"/>
</dbReference>
<dbReference type="PANTHER" id="PTHR11537:SF254">
    <property type="entry name" value="POTASSIUM VOLTAGE-GATED CHANNEL PROTEIN SHAB"/>
    <property type="match status" value="1"/>
</dbReference>
<accession>A0AB34J575</accession>
<keyword evidence="7" id="KW-0630">Potassium</keyword>